<accession>A0A0M2NTP2</accession>
<dbReference type="Gene3D" id="3.40.50.1110">
    <property type="entry name" value="SGNH hydrolase"/>
    <property type="match status" value="1"/>
</dbReference>
<dbReference type="AlphaFoldDB" id="A0A0M2NTP2"/>
<evidence type="ECO:0000313" key="1">
    <source>
        <dbReference type="EMBL" id="KKI63091.1"/>
    </source>
</evidence>
<comment type="caution">
    <text evidence="1">The sequence shown here is derived from an EMBL/GenBank/DDBJ whole genome shotgun (WGS) entry which is preliminary data.</text>
</comment>
<gene>
    <name evidence="1" type="ORF">UF66_0947</name>
</gene>
<evidence type="ECO:0008006" key="3">
    <source>
        <dbReference type="Google" id="ProtNLM"/>
    </source>
</evidence>
<name>A0A0M2NTP2_STACC</name>
<dbReference type="PATRIC" id="fig|74704.6.peg.969"/>
<dbReference type="InterPro" id="IPR036514">
    <property type="entry name" value="SGNH_hydro_sf"/>
</dbReference>
<evidence type="ECO:0000313" key="2">
    <source>
        <dbReference type="Proteomes" id="UP000034455"/>
    </source>
</evidence>
<dbReference type="EMBL" id="LAKJ01000018">
    <property type="protein sequence ID" value="KKI63091.1"/>
    <property type="molecule type" value="Genomic_DNA"/>
</dbReference>
<organism evidence="1 2">
    <name type="scientific">Staphylococcus cohnii subsp. cohnii</name>
    <dbReference type="NCBI Taxonomy" id="74704"/>
    <lineage>
        <taxon>Bacteria</taxon>
        <taxon>Bacillati</taxon>
        <taxon>Bacillota</taxon>
        <taxon>Bacilli</taxon>
        <taxon>Bacillales</taxon>
        <taxon>Staphylococcaceae</taxon>
        <taxon>Staphylococcus</taxon>
        <taxon>Staphylococcus cohnii species complex</taxon>
    </lineage>
</organism>
<reference evidence="1 2" key="1">
    <citation type="submission" date="2015-03" db="EMBL/GenBank/DDBJ databases">
        <title>Genome Assembly of Staphylococcus cohnii subsp. cohnii strain G22B2.</title>
        <authorList>
            <person name="Nair G."/>
            <person name="Kaur G."/>
            <person name="Khatri I."/>
            <person name="Singh N.K."/>
            <person name="Sathyabama S."/>
            <person name="Maurya S.K."/>
            <person name="Subramanian S."/>
            <person name="Agrewala J.N."/>
            <person name="Mayilraj S."/>
        </authorList>
    </citation>
    <scope>NUCLEOTIDE SEQUENCE [LARGE SCALE GENOMIC DNA]</scope>
    <source>
        <strain evidence="1 2">G22B2</strain>
    </source>
</reference>
<dbReference type="SUPFAM" id="SSF52266">
    <property type="entry name" value="SGNH hydrolase"/>
    <property type="match status" value="1"/>
</dbReference>
<dbReference type="CDD" id="cd00229">
    <property type="entry name" value="SGNH_hydrolase"/>
    <property type="match status" value="1"/>
</dbReference>
<dbReference type="Proteomes" id="UP000034455">
    <property type="component" value="Unassembled WGS sequence"/>
</dbReference>
<protein>
    <recommendedName>
        <fullName evidence="3">SGNH/GDSL hydrolase family protein</fullName>
    </recommendedName>
</protein>
<proteinExistence type="predicted"/>
<sequence length="279" mass="32161">MKIGYLVCLINKKYFIIQYGYCSKGARKLKKIIMLMSLYIVVKLASSATKFLNNIRCGNKKSFTPNPQFLKKEGGLTDKSILFLGSSITYGAASHGISFVEFLNIESNVHTTKEAISGTSLSGTERNTYVQRIKKEELSKAKYDLLVCQLSTNDGRLNKSIGEIKKEYDIDSFDVKTTIGAMEYIISYAKLTWDIPVLFYTCIRKTDPYYEFLVYNLYKLKEKWDIEILDVWGNQWASEQIKYDNTLFADDAHPTLKGYRYIYTPLFKEKIKNILSKEI</sequence>